<feature type="domain" description="Acyl-CoA thioesterase-like N-terminal HotDog" evidence="1">
    <location>
        <begin position="30"/>
        <end position="121"/>
    </location>
</feature>
<dbReference type="PANTHER" id="PTHR38110">
    <property type="entry name" value="CHROMOSOME 23, WHOLE GENOME SHOTGUN SEQUENCE"/>
    <property type="match status" value="1"/>
</dbReference>
<dbReference type="SUPFAM" id="SSF54637">
    <property type="entry name" value="Thioesterase/thiol ester dehydrase-isomerase"/>
    <property type="match status" value="2"/>
</dbReference>
<dbReference type="Gene3D" id="2.40.160.210">
    <property type="entry name" value="Acyl-CoA thioesterase, double hotdog domain"/>
    <property type="match status" value="1"/>
</dbReference>
<name>A0A840EXQ6_9ACTN</name>
<dbReference type="InterPro" id="IPR042171">
    <property type="entry name" value="Acyl-CoA_hotdog"/>
</dbReference>
<organism evidence="3 4">
    <name type="scientific">Gordonia humi</name>
    <dbReference type="NCBI Taxonomy" id="686429"/>
    <lineage>
        <taxon>Bacteria</taxon>
        <taxon>Bacillati</taxon>
        <taxon>Actinomycetota</taxon>
        <taxon>Actinomycetes</taxon>
        <taxon>Mycobacteriales</taxon>
        <taxon>Gordoniaceae</taxon>
        <taxon>Gordonia</taxon>
    </lineage>
</organism>
<evidence type="ECO:0000313" key="3">
    <source>
        <dbReference type="EMBL" id="MBB4134576.1"/>
    </source>
</evidence>
<keyword evidence="4" id="KW-1185">Reference proteome</keyword>
<protein>
    <submittedName>
        <fullName evidence="3">Acyl-coenzyme A thioesterase PaaI-like protein</fullName>
    </submittedName>
</protein>
<gene>
    <name evidence="3" type="ORF">BKA16_001128</name>
</gene>
<proteinExistence type="predicted"/>
<accession>A0A840EXQ6</accession>
<dbReference type="InterPro" id="IPR029069">
    <property type="entry name" value="HotDog_dom_sf"/>
</dbReference>
<sequence length="287" mass="30497">MTALADLLDLTRIDAPDSAARYRAHIDPIFTIGPKVHGGSVQMIAAHAARIGLRDLSGPDTDPASLDGVTTIAIASDYLAAPDPADVEVEVSIVKRGRTVNLARVDVSQNGRTVVASTATLGRMDSGEVRYRRPGLLDDLPVEPDENGIGVADSPIGEVMHLSPALDAVLDGTTFAVARGEKGDPVLRGWVRAKDPADQPATMGLDFPVLVCDISPPVVMNLGMFGWAPTVQLTSYLRRVPAPGWLRYQASTHEVGEGMFNEDHLVVDSTGAVVAQSRQLALIPARR</sequence>
<dbReference type="PANTHER" id="PTHR38110:SF1">
    <property type="entry name" value="THIOESTERASE DOMAIN-CONTAINING PROTEIN"/>
    <property type="match status" value="1"/>
</dbReference>
<dbReference type="RefSeq" id="WP_183369727.1">
    <property type="nucleotide sequence ID" value="NZ_BAABHL010000049.1"/>
</dbReference>
<feature type="domain" description="Acyl-CoA thioesterase-like C-terminal" evidence="2">
    <location>
        <begin position="160"/>
        <end position="283"/>
    </location>
</feature>
<dbReference type="EMBL" id="JACIFP010000001">
    <property type="protein sequence ID" value="MBB4134576.1"/>
    <property type="molecule type" value="Genomic_DNA"/>
</dbReference>
<dbReference type="InterPro" id="IPR049450">
    <property type="entry name" value="ACOT8-like_C"/>
</dbReference>
<dbReference type="Pfam" id="PF13622">
    <property type="entry name" value="4HBT_3"/>
    <property type="match status" value="1"/>
</dbReference>
<dbReference type="Proteomes" id="UP000551501">
    <property type="component" value="Unassembled WGS sequence"/>
</dbReference>
<dbReference type="AlphaFoldDB" id="A0A840EXQ6"/>
<dbReference type="InterPro" id="IPR049449">
    <property type="entry name" value="TesB_ACOT8-like_N"/>
</dbReference>
<evidence type="ECO:0000259" key="1">
    <source>
        <dbReference type="Pfam" id="PF13622"/>
    </source>
</evidence>
<evidence type="ECO:0000313" key="4">
    <source>
        <dbReference type="Proteomes" id="UP000551501"/>
    </source>
</evidence>
<dbReference type="Pfam" id="PF20789">
    <property type="entry name" value="4HBT_3C"/>
    <property type="match status" value="1"/>
</dbReference>
<reference evidence="3 4" key="1">
    <citation type="submission" date="2020-08" db="EMBL/GenBank/DDBJ databases">
        <title>Sequencing the genomes of 1000 actinobacteria strains.</title>
        <authorList>
            <person name="Klenk H.-P."/>
        </authorList>
    </citation>
    <scope>NUCLEOTIDE SEQUENCE [LARGE SCALE GENOMIC DNA]</scope>
    <source>
        <strain evidence="3 4">DSM 45298</strain>
    </source>
</reference>
<comment type="caution">
    <text evidence="3">The sequence shown here is derived from an EMBL/GenBank/DDBJ whole genome shotgun (WGS) entry which is preliminary data.</text>
</comment>
<evidence type="ECO:0000259" key="2">
    <source>
        <dbReference type="Pfam" id="PF20789"/>
    </source>
</evidence>
<dbReference type="InterPro" id="IPR052389">
    <property type="entry name" value="Sec_Metab_Biosynth-Assoc"/>
</dbReference>